<reference evidence="2" key="1">
    <citation type="submission" date="2021-01" db="EMBL/GenBank/DDBJ databases">
        <authorList>
            <person name="Corre E."/>
            <person name="Pelletier E."/>
            <person name="Niang G."/>
            <person name="Scheremetjew M."/>
            <person name="Finn R."/>
            <person name="Kale V."/>
            <person name="Holt S."/>
            <person name="Cochrane G."/>
            <person name="Meng A."/>
            <person name="Brown T."/>
            <person name="Cohen L."/>
        </authorList>
    </citation>
    <scope>NUCLEOTIDE SEQUENCE</scope>
    <source>
        <strain evidence="2">CCMP1594</strain>
    </source>
</reference>
<evidence type="ECO:0008006" key="3">
    <source>
        <dbReference type="Google" id="ProtNLM"/>
    </source>
</evidence>
<protein>
    <recommendedName>
        <fullName evidence="3">Secreted protein</fullName>
    </recommendedName>
</protein>
<evidence type="ECO:0000313" key="2">
    <source>
        <dbReference type="EMBL" id="CAE0807043.1"/>
    </source>
</evidence>
<name>A0A7S4CUV1_9EUGL</name>
<accession>A0A7S4CUV1</accession>
<sequence>MQHIFVLLICPVFPRLNAGQFVLGDTCCCSVFLHGSQHRAAFCKYAASVDGGYRKEYRHMKNNYSQKQIYTGTCRHTPPFLTIQHRTQGWGNCFWGKVQYCVAAI</sequence>
<proteinExistence type="predicted"/>
<feature type="signal peptide" evidence="1">
    <location>
        <begin position="1"/>
        <end position="19"/>
    </location>
</feature>
<dbReference type="AlphaFoldDB" id="A0A7S4CUV1"/>
<organism evidence="2">
    <name type="scientific">Eutreptiella gymnastica</name>
    <dbReference type="NCBI Taxonomy" id="73025"/>
    <lineage>
        <taxon>Eukaryota</taxon>
        <taxon>Discoba</taxon>
        <taxon>Euglenozoa</taxon>
        <taxon>Euglenida</taxon>
        <taxon>Spirocuta</taxon>
        <taxon>Euglenophyceae</taxon>
        <taxon>Eutreptiales</taxon>
        <taxon>Eutreptiaceae</taxon>
        <taxon>Eutreptiella</taxon>
    </lineage>
</organism>
<keyword evidence="1" id="KW-0732">Signal</keyword>
<gene>
    <name evidence="2" type="ORF">EGYM00163_LOCUS18171</name>
</gene>
<feature type="chain" id="PRO_5031414270" description="Secreted protein" evidence="1">
    <location>
        <begin position="20"/>
        <end position="105"/>
    </location>
</feature>
<evidence type="ECO:0000256" key="1">
    <source>
        <dbReference type="SAM" id="SignalP"/>
    </source>
</evidence>
<dbReference type="EMBL" id="HBJA01051286">
    <property type="protein sequence ID" value="CAE0807043.1"/>
    <property type="molecule type" value="Transcribed_RNA"/>
</dbReference>